<dbReference type="EMBL" id="JABBGA010000003">
    <property type="protein sequence ID" value="NML25116.1"/>
    <property type="molecule type" value="Genomic_DNA"/>
</dbReference>
<accession>A0A848G235</accession>
<comment type="caution">
    <text evidence="4">The sequence shown here is derived from an EMBL/GenBank/DDBJ whole genome shotgun (WGS) entry which is preliminary data.</text>
</comment>
<evidence type="ECO:0000259" key="3">
    <source>
        <dbReference type="Pfam" id="PF13476"/>
    </source>
</evidence>
<dbReference type="Proteomes" id="UP000580043">
    <property type="component" value="Unassembled WGS sequence"/>
</dbReference>
<feature type="domain" description="Rad50/SbcC-type AAA" evidence="3">
    <location>
        <begin position="5"/>
        <end position="229"/>
    </location>
</feature>
<dbReference type="RefSeq" id="WP_169144763.1">
    <property type="nucleotide sequence ID" value="NZ_JABBGA010000003.1"/>
</dbReference>
<dbReference type="InterPro" id="IPR038729">
    <property type="entry name" value="Rad50/SbcC_AAA"/>
</dbReference>
<proteinExistence type="predicted"/>
<evidence type="ECO:0000313" key="4">
    <source>
        <dbReference type="EMBL" id="NML25116.1"/>
    </source>
</evidence>
<dbReference type="GO" id="GO:0016887">
    <property type="term" value="F:ATP hydrolysis activity"/>
    <property type="evidence" value="ECO:0007669"/>
    <property type="project" value="InterPro"/>
</dbReference>
<name>A0A848G235_9RHOO</name>
<feature type="coiled-coil region" evidence="1">
    <location>
        <begin position="202"/>
        <end position="243"/>
    </location>
</feature>
<organism evidence="4 5">
    <name type="scientific">Zoogloea dura</name>
    <dbReference type="NCBI Taxonomy" id="2728840"/>
    <lineage>
        <taxon>Bacteria</taxon>
        <taxon>Pseudomonadati</taxon>
        <taxon>Pseudomonadota</taxon>
        <taxon>Betaproteobacteria</taxon>
        <taxon>Rhodocyclales</taxon>
        <taxon>Zoogloeaceae</taxon>
        <taxon>Zoogloea</taxon>
    </lineage>
</organism>
<dbReference type="GO" id="GO:0006302">
    <property type="term" value="P:double-strand break repair"/>
    <property type="evidence" value="ECO:0007669"/>
    <property type="project" value="InterPro"/>
</dbReference>
<dbReference type="PANTHER" id="PTHR41259:SF1">
    <property type="entry name" value="DOUBLE-STRAND BREAK REPAIR RAD50 ATPASE, PUTATIVE-RELATED"/>
    <property type="match status" value="1"/>
</dbReference>
<dbReference type="PANTHER" id="PTHR41259">
    <property type="entry name" value="DOUBLE-STRAND BREAK REPAIR RAD50 ATPASE, PUTATIVE-RELATED"/>
    <property type="match status" value="1"/>
</dbReference>
<sequence>MKLKRLRLEQFRRFRQPFQIDGLTPGLNLFTGPNEAGKSTLVAALRAAFFERYRSSAVDDLRPWGDSAAAPTVELDFELGGHDYRLTKSFLHKKRCELQWNGQQLDGTDAEDRLAELLGFQHAGKGASKAEHWGIPGLLWISQGSAQEIREPVAHATDHLRRALNTSLGEVAASGGDDLLANVEARRNELLTAAGGKPRGDYAAAREQEKALEDELASLDQDIAQYSQKVDRLARLRQEHTREGTEQTWVAFRAQEADARARLEALQGVERELAGTRQQQARGEERLRLLRSHLDAFEREEKELATRRAATAAAQHTLDEAAAALTHWQPRHDEAARRYDSARHALRLARQEDTRRNLVRSRDEQRRQAEAAGAALTQAEAAHAILQALRQQAAAGAIKDSELKTLRELGSQLTENRIRREASATRLGYTLDAGVRLTLDGQGLEGRGERHLFDHSQIDLPGLGRLEITPGGTGLAELQRAADELEDQRSALLQRLGLNSPEEAETRAEARRQLEADLRSAETGFKALAPKGLDALRLEHAQRTTGAAEAETSLAALAPPPEQPPPAVATAEAEEEAARQALAILDSQLATARLAESSARAAFAAATQEQASAQARLDDPARGQRLGAANAELTDARAEQDTLSRRVAALEQQIAEAHPDILRQDVERYRSSAGAAEARHRERATEIYRLEVELEAAGARGLDERRAEIDRDLAQARRRSAELARRAAALDHLLTLLRSHRQALTQRLQAPLQKHLARYLQLLFPRARLDIDENLGPGPLTRPGPQGDETGNLEALSFGAREQMGVITRLAYADLLREAGRPTLLVLDDALVHSDETRLAQMKRVLFDAAGRHQILLFTCHPEKWRDLGVAARTLDSTP</sequence>
<evidence type="ECO:0000256" key="1">
    <source>
        <dbReference type="SAM" id="Coils"/>
    </source>
</evidence>
<dbReference type="AlphaFoldDB" id="A0A848G235"/>
<reference evidence="4 5" key="1">
    <citation type="submission" date="2020-04" db="EMBL/GenBank/DDBJ databases">
        <title>Zoogloea sp. G-4-1-14 isolated from soil.</title>
        <authorList>
            <person name="Dahal R.H."/>
        </authorList>
    </citation>
    <scope>NUCLEOTIDE SEQUENCE [LARGE SCALE GENOMIC DNA]</scope>
    <source>
        <strain evidence="4 5">G-4-1-14</strain>
    </source>
</reference>
<feature type="compositionally biased region" description="Pro residues" evidence="2">
    <location>
        <begin position="558"/>
        <end position="567"/>
    </location>
</feature>
<feature type="coiled-coil region" evidence="1">
    <location>
        <begin position="699"/>
        <end position="726"/>
    </location>
</feature>
<keyword evidence="1" id="KW-0175">Coiled coil</keyword>
<evidence type="ECO:0000313" key="5">
    <source>
        <dbReference type="Proteomes" id="UP000580043"/>
    </source>
</evidence>
<keyword evidence="5" id="KW-1185">Reference proteome</keyword>
<gene>
    <name evidence="4" type="ORF">HHL15_05150</name>
</gene>
<evidence type="ECO:0000256" key="2">
    <source>
        <dbReference type="SAM" id="MobiDB-lite"/>
    </source>
</evidence>
<feature type="region of interest" description="Disordered" evidence="2">
    <location>
        <begin position="556"/>
        <end position="575"/>
    </location>
</feature>
<dbReference type="SUPFAM" id="SSF52540">
    <property type="entry name" value="P-loop containing nucleoside triphosphate hydrolases"/>
    <property type="match status" value="1"/>
</dbReference>
<protein>
    <submittedName>
        <fullName evidence="4">AAA family ATPase</fullName>
    </submittedName>
</protein>
<feature type="coiled-coil region" evidence="1">
    <location>
        <begin position="332"/>
        <end position="382"/>
    </location>
</feature>
<dbReference type="Gene3D" id="3.40.50.300">
    <property type="entry name" value="P-loop containing nucleotide triphosphate hydrolases"/>
    <property type="match status" value="2"/>
</dbReference>
<dbReference type="Pfam" id="PF13476">
    <property type="entry name" value="AAA_23"/>
    <property type="match status" value="1"/>
</dbReference>
<dbReference type="InterPro" id="IPR027417">
    <property type="entry name" value="P-loop_NTPase"/>
</dbReference>